<evidence type="ECO:0000259" key="1">
    <source>
        <dbReference type="PROSITE" id="PS51750"/>
    </source>
</evidence>
<dbReference type="InterPro" id="IPR003497">
    <property type="entry name" value="BRO_N_domain"/>
</dbReference>
<name>A0A9D2HKX1_9BACT</name>
<evidence type="ECO:0000313" key="2">
    <source>
        <dbReference type="EMBL" id="HJA78062.1"/>
    </source>
</evidence>
<proteinExistence type="predicted"/>
<dbReference type="PANTHER" id="PTHR36180:SF2">
    <property type="entry name" value="BRO FAMILY PROTEIN"/>
    <property type="match status" value="1"/>
</dbReference>
<dbReference type="PROSITE" id="PS51750">
    <property type="entry name" value="BRO_N"/>
    <property type="match status" value="1"/>
</dbReference>
<dbReference type="SMART" id="SM01040">
    <property type="entry name" value="Bro-N"/>
    <property type="match status" value="1"/>
</dbReference>
<dbReference type="Pfam" id="PF02498">
    <property type="entry name" value="Bro-N"/>
    <property type="match status" value="1"/>
</dbReference>
<feature type="domain" description="Bro-N" evidence="1">
    <location>
        <begin position="3"/>
        <end position="108"/>
    </location>
</feature>
<reference evidence="2" key="1">
    <citation type="journal article" date="2021" name="PeerJ">
        <title>Extensive microbial diversity within the chicken gut microbiome revealed by metagenomics and culture.</title>
        <authorList>
            <person name="Gilroy R."/>
            <person name="Ravi A."/>
            <person name="Getino M."/>
            <person name="Pursley I."/>
            <person name="Horton D.L."/>
            <person name="Alikhan N.F."/>
            <person name="Baker D."/>
            <person name="Gharbi K."/>
            <person name="Hall N."/>
            <person name="Watson M."/>
            <person name="Adriaenssens E.M."/>
            <person name="Foster-Nyarko E."/>
            <person name="Jarju S."/>
            <person name="Secka A."/>
            <person name="Antonio M."/>
            <person name="Oren A."/>
            <person name="Chaudhuri R.R."/>
            <person name="La Ragione R."/>
            <person name="Hildebrand F."/>
            <person name="Pallen M.J."/>
        </authorList>
    </citation>
    <scope>NUCLEOTIDE SEQUENCE</scope>
    <source>
        <strain evidence="2">5032</strain>
    </source>
</reference>
<dbReference type="PANTHER" id="PTHR36180">
    <property type="entry name" value="DNA-BINDING PROTEIN-RELATED-RELATED"/>
    <property type="match status" value="1"/>
</dbReference>
<evidence type="ECO:0000313" key="3">
    <source>
        <dbReference type="Proteomes" id="UP000823821"/>
    </source>
</evidence>
<reference evidence="2" key="2">
    <citation type="submission" date="2021-04" db="EMBL/GenBank/DDBJ databases">
        <authorList>
            <person name="Gilroy R."/>
        </authorList>
    </citation>
    <scope>NUCLEOTIDE SEQUENCE</scope>
    <source>
        <strain evidence="2">5032</strain>
    </source>
</reference>
<accession>A0A9D2HKX1</accession>
<gene>
    <name evidence="2" type="ORF">H9784_00605</name>
</gene>
<organism evidence="2 3">
    <name type="scientific">Candidatus Desulfovibrio intestinavium</name>
    <dbReference type="NCBI Taxonomy" id="2838534"/>
    <lineage>
        <taxon>Bacteria</taxon>
        <taxon>Pseudomonadati</taxon>
        <taxon>Thermodesulfobacteriota</taxon>
        <taxon>Desulfovibrionia</taxon>
        <taxon>Desulfovibrionales</taxon>
        <taxon>Desulfovibrionaceae</taxon>
        <taxon>Desulfovibrio</taxon>
    </lineage>
</organism>
<dbReference type="AlphaFoldDB" id="A0A9D2HKX1"/>
<dbReference type="EMBL" id="DWZD01000005">
    <property type="protein sequence ID" value="HJA78062.1"/>
    <property type="molecule type" value="Genomic_DNA"/>
</dbReference>
<comment type="caution">
    <text evidence="2">The sequence shown here is derived from an EMBL/GenBank/DDBJ whole genome shotgun (WGS) entry which is preliminary data.</text>
</comment>
<protein>
    <recommendedName>
        <fullName evidence="1">Bro-N domain-containing protein</fullName>
    </recommendedName>
</protein>
<sequence length="255" mass="28405">MHEAALPLFEFEGQPLRVHLDDAGQPWFVAKDAAVALGYQWKGIATVGHVPDEWRGVYSVQTPSAPQDMLTLSEPGLYFFVARSDKPRALPFQKWLAGEVLPSLRRLGRYALPGRTGGELVGLSPAALRLRPALRERILGSAMQCARLMGVTSMAEVEGIFCRCCELVASAAEQPALPAGQEAGLIREFMRECCRRNQGAKTTATAVYDRFRVWWNSRSTDPLPSQKRLAALLRERFVPHRRGGRIWYLDLSVEG</sequence>
<dbReference type="Proteomes" id="UP000823821">
    <property type="component" value="Unassembled WGS sequence"/>
</dbReference>